<dbReference type="Proteomes" id="UP000231701">
    <property type="component" value="Chromosome"/>
</dbReference>
<keyword evidence="4" id="KW-1185">Reference proteome</keyword>
<evidence type="ECO:0000256" key="2">
    <source>
        <dbReference type="SAM" id="SignalP"/>
    </source>
</evidence>
<organism evidence="3 4">
    <name type="scientific">Mariprofundus aestuarium</name>
    <dbReference type="NCBI Taxonomy" id="1921086"/>
    <lineage>
        <taxon>Bacteria</taxon>
        <taxon>Pseudomonadati</taxon>
        <taxon>Pseudomonadota</taxon>
        <taxon>Candidatius Mariprofundia</taxon>
        <taxon>Mariprofundales</taxon>
        <taxon>Mariprofundaceae</taxon>
        <taxon>Mariprofundus</taxon>
    </lineage>
</organism>
<dbReference type="OrthoDB" id="5295940at2"/>
<dbReference type="AlphaFoldDB" id="A0A2K8KZJ6"/>
<gene>
    <name evidence="3" type="ORF">Ga0123461_0524</name>
</gene>
<feature type="compositionally biased region" description="Polar residues" evidence="1">
    <location>
        <begin position="96"/>
        <end position="105"/>
    </location>
</feature>
<evidence type="ECO:0000313" key="4">
    <source>
        <dbReference type="Proteomes" id="UP000231701"/>
    </source>
</evidence>
<evidence type="ECO:0000256" key="1">
    <source>
        <dbReference type="SAM" id="MobiDB-lite"/>
    </source>
</evidence>
<name>A0A2K8KZJ6_MARES</name>
<reference evidence="3 4" key="1">
    <citation type="submission" date="2016-12" db="EMBL/GenBank/DDBJ databases">
        <title>Isolation and genomic insights into novel planktonic Zetaproteobacteria from stratified waters of the Chesapeake Bay.</title>
        <authorList>
            <person name="McAllister S.M."/>
            <person name="Kato S."/>
            <person name="Chan C.S."/>
            <person name="Chiu B.K."/>
            <person name="Field E.K."/>
        </authorList>
    </citation>
    <scope>NUCLEOTIDE SEQUENCE [LARGE SCALE GENOMIC DNA]</scope>
    <source>
        <strain evidence="3 4">CP-5</strain>
    </source>
</reference>
<sequence>MKNIRMMIYATLVVFGMPASVAFADAVGFCDCSAVDTGDKVVICHVPKGNPDNAHTISVAESAVKAHVKQHGDTMGPCPTYVANDNESSDGKDNVANDNAANMSNEYGDDKDNVSNVSNENEAEAGAPCVCSDGSVGEWMHGEVKGPQSTREVHGK</sequence>
<feature type="region of interest" description="Disordered" evidence="1">
    <location>
        <begin position="137"/>
        <end position="156"/>
    </location>
</feature>
<accession>A0A2K8KZJ6</accession>
<protein>
    <submittedName>
        <fullName evidence="3">Uncharacterized protein</fullName>
    </submittedName>
</protein>
<dbReference type="RefSeq" id="WP_100276909.1">
    <property type="nucleotide sequence ID" value="NZ_CP018799.1"/>
</dbReference>
<dbReference type="EMBL" id="CP018799">
    <property type="protein sequence ID" value="ATX78961.1"/>
    <property type="molecule type" value="Genomic_DNA"/>
</dbReference>
<keyword evidence="2" id="KW-0732">Signal</keyword>
<feature type="region of interest" description="Disordered" evidence="1">
    <location>
        <begin position="85"/>
        <end position="132"/>
    </location>
</feature>
<evidence type="ECO:0000313" key="3">
    <source>
        <dbReference type="EMBL" id="ATX78961.1"/>
    </source>
</evidence>
<dbReference type="KEGG" id="maes:Ga0123461_0524"/>
<proteinExistence type="predicted"/>
<feature type="chain" id="PRO_5014616422" evidence="2">
    <location>
        <begin position="25"/>
        <end position="156"/>
    </location>
</feature>
<feature type="signal peptide" evidence="2">
    <location>
        <begin position="1"/>
        <end position="24"/>
    </location>
</feature>